<dbReference type="RefSeq" id="WP_053134644.1">
    <property type="nucleotide sequence ID" value="NZ_CP012382.1"/>
</dbReference>
<gene>
    <name evidence="1" type="ORF">SAM23877_4048</name>
</gene>
<accession>A0A0K2AVU0</accession>
<reference evidence="2" key="1">
    <citation type="journal article" date="2015" name="J. Biotechnol.">
        <title>Complete genome sequence of Streptomyces ambofaciens ATCC 23877, the spiramycin producer.</title>
        <authorList>
            <person name="Thibessard A."/>
            <person name="Haas D."/>
            <person name="Gerbaud C."/>
            <person name="Aigle B."/>
            <person name="Lautru S."/>
            <person name="Pernodet J.L."/>
            <person name="Leblond P."/>
        </authorList>
    </citation>
    <scope>NUCLEOTIDE SEQUENCE [LARGE SCALE GENOMIC DNA]</scope>
    <source>
        <strain evidence="2">ATCC 23877 / 3486 / DSM 40053 / JCM 4204 / NBRC 12836 / NRRL B-2516</strain>
    </source>
</reference>
<proteinExistence type="predicted"/>
<name>A0A0K2AVU0_STRA7</name>
<evidence type="ECO:0000313" key="2">
    <source>
        <dbReference type="Proteomes" id="UP000061018"/>
    </source>
</evidence>
<protein>
    <recommendedName>
        <fullName evidence="3">GIY-YIG domain-containing protein</fullName>
    </recommendedName>
</protein>
<organism evidence="1 2">
    <name type="scientific">Streptomyces ambofaciens (strain ATCC 23877 / 3486 / DSM 40053 / JCM 4204 / NBRC 12836 / NRRL B-2516)</name>
    <dbReference type="NCBI Taxonomy" id="278992"/>
    <lineage>
        <taxon>Bacteria</taxon>
        <taxon>Bacillati</taxon>
        <taxon>Actinomycetota</taxon>
        <taxon>Actinomycetes</taxon>
        <taxon>Kitasatosporales</taxon>
        <taxon>Streptomycetaceae</taxon>
        <taxon>Streptomyces</taxon>
    </lineage>
</organism>
<sequence length="186" mass="20577">MPIPLHVLALHAIKDVVTVTTGELEWSCSDPLDPDARAQLPWGPGVYVWSSRLTHQVLYIGKASGKNGLRSRLSAQELRWVREGHEAVEAGADEAYMADHWESFSRVMVARDAVVWWAPTADAAAARQWERNLLQRAIRETTTVPIVNGGAWWNRSAFWAAARSWAQAAAGRAAARRRADDLAQAA</sequence>
<dbReference type="EMBL" id="CP012382">
    <property type="protein sequence ID" value="AKZ57093.1"/>
    <property type="molecule type" value="Genomic_DNA"/>
</dbReference>
<dbReference type="AlphaFoldDB" id="A0A0K2AVU0"/>
<dbReference type="Proteomes" id="UP000061018">
    <property type="component" value="Chromosome"/>
</dbReference>
<evidence type="ECO:0008006" key="3">
    <source>
        <dbReference type="Google" id="ProtNLM"/>
    </source>
</evidence>
<dbReference type="KEGG" id="samb:SAM23877_4048"/>
<evidence type="ECO:0000313" key="1">
    <source>
        <dbReference type="EMBL" id="AKZ57093.1"/>
    </source>
</evidence>